<dbReference type="STRING" id="1805281.AUJ77_02710"/>
<sequence length="419" mass="47484">MKQSQLFTKTRKEVPADESAKNAQLLIRAGFISKEFAGVYSMLPLGLRVLNNIKNIVAEEMERLGSQEIIMSTLQNKEVWEMTDRWDDEKADIWFKSKLKNGTDVGFGWSHEEPITNMMRAHIASYHDLPRYVHQFQNKLRNETRAKSGIMRCREFIMKDMYSYCIDEAEHMDFYNKAIEAYLNIYRKVGLGDLTYVTSASGGVFTDKFSHEFQTICEAGEDIIYVHKDGTVAINEEIFNEETLQNLGKKKEDFEAKKAAEVGNIFTFGTGKCEQMDFFFTDKEGNKKPVFLGSYGIGVTRLMGVIAEIFSDDKGLVWSRAVAPFAVHLVELGSVEDTTVRAEAQKLYDELLTEGIEVLWDDRDLRAGEKFADSDLIGIPTRIVVSSKTLASGTFEVKDRATGEVSMVSRAELSSMLKN</sequence>
<keyword evidence="3" id="KW-0436">Ligase</keyword>
<dbReference type="SUPFAM" id="SSF55681">
    <property type="entry name" value="Class II aaRS and biotin synthetases"/>
    <property type="match status" value="1"/>
</dbReference>
<evidence type="ECO:0000256" key="3">
    <source>
        <dbReference type="ARBA" id="ARBA00022598"/>
    </source>
</evidence>
<evidence type="ECO:0000313" key="11">
    <source>
        <dbReference type="EMBL" id="OIO30694.1"/>
    </source>
</evidence>
<dbReference type="InterPro" id="IPR002314">
    <property type="entry name" value="aa-tRNA-synt_IIb"/>
</dbReference>
<dbReference type="InterPro" id="IPR002316">
    <property type="entry name" value="Pro-tRNA-ligase_IIa"/>
</dbReference>
<proteinExistence type="predicted"/>
<dbReference type="CDD" id="cd00861">
    <property type="entry name" value="ProRS_anticodon_short"/>
    <property type="match status" value="1"/>
</dbReference>
<dbReference type="PROSITE" id="PS50862">
    <property type="entry name" value="AA_TRNA_LIGASE_II"/>
    <property type="match status" value="1"/>
</dbReference>
<dbReference type="InterPro" id="IPR045864">
    <property type="entry name" value="aa-tRNA-synth_II/BPL/LPL"/>
</dbReference>
<protein>
    <recommendedName>
        <fullName evidence="2">Proline--tRNA ligase</fullName>
        <ecNumber evidence="1">6.1.1.15</ecNumber>
    </recommendedName>
    <alternativeName>
        <fullName evidence="8">Prolyl-tRNA synthetase</fullName>
    </alternativeName>
</protein>
<evidence type="ECO:0000256" key="6">
    <source>
        <dbReference type="ARBA" id="ARBA00022917"/>
    </source>
</evidence>
<evidence type="ECO:0000256" key="5">
    <source>
        <dbReference type="ARBA" id="ARBA00022840"/>
    </source>
</evidence>
<dbReference type="GO" id="GO:0005524">
    <property type="term" value="F:ATP binding"/>
    <property type="evidence" value="ECO:0007669"/>
    <property type="project" value="UniProtKB-KW"/>
</dbReference>
<dbReference type="Pfam" id="PF03129">
    <property type="entry name" value="HGTP_anticodon"/>
    <property type="match status" value="1"/>
</dbReference>
<dbReference type="PRINTS" id="PR01046">
    <property type="entry name" value="TRNASYNTHPRO"/>
</dbReference>
<dbReference type="PANTHER" id="PTHR42753">
    <property type="entry name" value="MITOCHONDRIAL RIBOSOME PROTEIN L39/PROLYL-TRNA LIGASE FAMILY MEMBER"/>
    <property type="match status" value="1"/>
</dbReference>
<dbReference type="GO" id="GO:0005829">
    <property type="term" value="C:cytosol"/>
    <property type="evidence" value="ECO:0007669"/>
    <property type="project" value="TreeGrafter"/>
</dbReference>
<dbReference type="Gene3D" id="3.30.930.10">
    <property type="entry name" value="Bira Bifunctional Protein, Domain 2"/>
    <property type="match status" value="1"/>
</dbReference>
<dbReference type="InterPro" id="IPR036621">
    <property type="entry name" value="Anticodon-bd_dom_sf"/>
</dbReference>
<feature type="domain" description="Aminoacyl-transfer RNA synthetases class-II family profile" evidence="10">
    <location>
        <begin position="38"/>
        <end position="324"/>
    </location>
</feature>
<dbReference type="GO" id="GO:0006433">
    <property type="term" value="P:prolyl-tRNA aminoacylation"/>
    <property type="evidence" value="ECO:0007669"/>
    <property type="project" value="InterPro"/>
</dbReference>
<keyword evidence="7 11" id="KW-0030">Aminoacyl-tRNA synthetase</keyword>
<evidence type="ECO:0000256" key="7">
    <source>
        <dbReference type="ARBA" id="ARBA00023146"/>
    </source>
</evidence>
<reference evidence="11 12" key="1">
    <citation type="journal article" date="2016" name="Environ. Microbiol.">
        <title>Genomic resolution of a cold subsurface aquifer community provides metabolic insights for novel microbes adapted to high CO concentrations.</title>
        <authorList>
            <person name="Probst A.J."/>
            <person name="Castelle C.J."/>
            <person name="Singh A."/>
            <person name="Brown C.T."/>
            <person name="Anantharaman K."/>
            <person name="Sharon I."/>
            <person name="Hug L.A."/>
            <person name="Burstein D."/>
            <person name="Emerson J.B."/>
            <person name="Thomas B.C."/>
            <person name="Banfield J.F."/>
        </authorList>
    </citation>
    <scope>NUCLEOTIDE SEQUENCE [LARGE SCALE GENOMIC DNA]</scope>
    <source>
        <strain evidence="11">CG1_02_43_90</strain>
    </source>
</reference>
<evidence type="ECO:0000256" key="9">
    <source>
        <dbReference type="ARBA" id="ARBA00047671"/>
    </source>
</evidence>
<evidence type="ECO:0000256" key="8">
    <source>
        <dbReference type="ARBA" id="ARBA00029731"/>
    </source>
</evidence>
<keyword evidence="6" id="KW-0648">Protein biosynthesis</keyword>
<name>A0A1J4V811_9BACT</name>
<comment type="caution">
    <text evidence="11">The sequence shown here is derived from an EMBL/GenBank/DDBJ whole genome shotgun (WGS) entry which is preliminary data.</text>
</comment>
<organism evidence="11 12">
    <name type="scientific">Candidatus Nomurabacteria bacterium CG1_02_43_90</name>
    <dbReference type="NCBI Taxonomy" id="1805281"/>
    <lineage>
        <taxon>Bacteria</taxon>
        <taxon>Candidatus Nomuraibacteriota</taxon>
    </lineage>
</organism>
<evidence type="ECO:0000256" key="1">
    <source>
        <dbReference type="ARBA" id="ARBA00012831"/>
    </source>
</evidence>
<evidence type="ECO:0000313" key="12">
    <source>
        <dbReference type="Proteomes" id="UP000181992"/>
    </source>
</evidence>
<dbReference type="SUPFAM" id="SSF52954">
    <property type="entry name" value="Class II aaRS ABD-related"/>
    <property type="match status" value="1"/>
</dbReference>
<dbReference type="PANTHER" id="PTHR42753:SF2">
    <property type="entry name" value="PROLINE--TRNA LIGASE"/>
    <property type="match status" value="1"/>
</dbReference>
<keyword evidence="5" id="KW-0067">ATP-binding</keyword>
<keyword evidence="4" id="KW-0547">Nucleotide-binding</keyword>
<dbReference type="Pfam" id="PF00587">
    <property type="entry name" value="tRNA-synt_2b"/>
    <property type="match status" value="1"/>
</dbReference>
<dbReference type="EC" id="6.1.1.15" evidence="1"/>
<dbReference type="EMBL" id="MNVN01000015">
    <property type="protein sequence ID" value="OIO30694.1"/>
    <property type="molecule type" value="Genomic_DNA"/>
</dbReference>
<dbReference type="InterPro" id="IPR044140">
    <property type="entry name" value="ProRS_anticodon_short"/>
</dbReference>
<evidence type="ECO:0000259" key="10">
    <source>
        <dbReference type="PROSITE" id="PS50862"/>
    </source>
</evidence>
<dbReference type="InterPro" id="IPR004154">
    <property type="entry name" value="Anticodon-bd"/>
</dbReference>
<dbReference type="GO" id="GO:0004827">
    <property type="term" value="F:proline-tRNA ligase activity"/>
    <property type="evidence" value="ECO:0007669"/>
    <property type="project" value="UniProtKB-EC"/>
</dbReference>
<comment type="catalytic activity">
    <reaction evidence="9">
        <text>tRNA(Pro) + L-proline + ATP = L-prolyl-tRNA(Pro) + AMP + diphosphate</text>
        <dbReference type="Rhea" id="RHEA:14305"/>
        <dbReference type="Rhea" id="RHEA-COMP:9700"/>
        <dbReference type="Rhea" id="RHEA-COMP:9702"/>
        <dbReference type="ChEBI" id="CHEBI:30616"/>
        <dbReference type="ChEBI" id="CHEBI:33019"/>
        <dbReference type="ChEBI" id="CHEBI:60039"/>
        <dbReference type="ChEBI" id="CHEBI:78442"/>
        <dbReference type="ChEBI" id="CHEBI:78532"/>
        <dbReference type="ChEBI" id="CHEBI:456215"/>
        <dbReference type="EC" id="6.1.1.15"/>
    </reaction>
</comment>
<dbReference type="AlphaFoldDB" id="A0A1J4V811"/>
<evidence type="ECO:0000256" key="4">
    <source>
        <dbReference type="ARBA" id="ARBA00022741"/>
    </source>
</evidence>
<gene>
    <name evidence="11" type="ORF">AUJ77_02710</name>
</gene>
<dbReference type="Gene3D" id="3.40.50.800">
    <property type="entry name" value="Anticodon-binding domain"/>
    <property type="match status" value="1"/>
</dbReference>
<dbReference type="InterPro" id="IPR050062">
    <property type="entry name" value="Pro-tRNA_synthetase"/>
</dbReference>
<dbReference type="InterPro" id="IPR006195">
    <property type="entry name" value="aa-tRNA-synth_II"/>
</dbReference>
<dbReference type="Proteomes" id="UP000181992">
    <property type="component" value="Unassembled WGS sequence"/>
</dbReference>
<evidence type="ECO:0000256" key="2">
    <source>
        <dbReference type="ARBA" id="ARBA00019110"/>
    </source>
</evidence>
<accession>A0A1J4V811</accession>